<organism evidence="2 3">
    <name type="scientific">Heligmosomoides polygyrus</name>
    <name type="common">Parasitic roundworm</name>
    <dbReference type="NCBI Taxonomy" id="6339"/>
    <lineage>
        <taxon>Eukaryota</taxon>
        <taxon>Metazoa</taxon>
        <taxon>Ecdysozoa</taxon>
        <taxon>Nematoda</taxon>
        <taxon>Chromadorea</taxon>
        <taxon>Rhabditida</taxon>
        <taxon>Rhabditina</taxon>
        <taxon>Rhabditomorpha</taxon>
        <taxon>Strongyloidea</taxon>
        <taxon>Heligmosomidae</taxon>
        <taxon>Heligmosomoides</taxon>
    </lineage>
</organism>
<evidence type="ECO:0000313" key="1">
    <source>
        <dbReference type="EMBL" id="VDO84184.1"/>
    </source>
</evidence>
<dbReference type="Proteomes" id="UP000050761">
    <property type="component" value="Unassembled WGS sequence"/>
</dbReference>
<evidence type="ECO:0000313" key="2">
    <source>
        <dbReference type="Proteomes" id="UP000050761"/>
    </source>
</evidence>
<evidence type="ECO:0000313" key="3">
    <source>
        <dbReference type="WBParaSite" id="HPBE_0001021801-mRNA-1"/>
    </source>
</evidence>
<name>A0A183FR07_HELPZ</name>
<reference evidence="1 2" key="1">
    <citation type="submission" date="2018-11" db="EMBL/GenBank/DDBJ databases">
        <authorList>
            <consortium name="Pathogen Informatics"/>
        </authorList>
    </citation>
    <scope>NUCLEOTIDE SEQUENCE [LARGE SCALE GENOMIC DNA]</scope>
</reference>
<dbReference type="AlphaFoldDB" id="A0A183FR07"/>
<dbReference type="EMBL" id="UZAH01026688">
    <property type="protein sequence ID" value="VDO84184.1"/>
    <property type="molecule type" value="Genomic_DNA"/>
</dbReference>
<proteinExistence type="predicted"/>
<accession>A0A3P7ZJH3</accession>
<sequence length="87" mass="9824">MYGAECWPATKEAGTRLSVMKTKMPRWTAGVTRLDRIRNDAIRQEFGAAPIAGKMREALLRWYGLVLRGNEDSVRKIGLKFEVVEGV</sequence>
<accession>A0A183FR07</accession>
<gene>
    <name evidence="1" type="ORF">HPBE_LOCUS10219</name>
</gene>
<dbReference type="OrthoDB" id="5832087at2759"/>
<dbReference type="WBParaSite" id="HPBE_0001021801-mRNA-1">
    <property type="protein sequence ID" value="HPBE_0001021801-mRNA-1"/>
    <property type="gene ID" value="HPBE_0001021801"/>
</dbReference>
<keyword evidence="2" id="KW-1185">Reference proteome</keyword>
<protein>
    <submittedName>
        <fullName evidence="3">GIIM domain-containing protein</fullName>
    </submittedName>
</protein>
<reference evidence="3" key="2">
    <citation type="submission" date="2019-09" db="UniProtKB">
        <authorList>
            <consortium name="WormBaseParasite"/>
        </authorList>
    </citation>
    <scope>IDENTIFICATION</scope>
</reference>